<feature type="region of interest" description="Disordered" evidence="2">
    <location>
        <begin position="348"/>
        <end position="396"/>
    </location>
</feature>
<organism evidence="4 5">
    <name type="scientific">Monilinia laxa</name>
    <name type="common">Brown rot fungus</name>
    <name type="synonym">Sclerotinia laxa</name>
    <dbReference type="NCBI Taxonomy" id="61186"/>
    <lineage>
        <taxon>Eukaryota</taxon>
        <taxon>Fungi</taxon>
        <taxon>Dikarya</taxon>
        <taxon>Ascomycota</taxon>
        <taxon>Pezizomycotina</taxon>
        <taxon>Leotiomycetes</taxon>
        <taxon>Helotiales</taxon>
        <taxon>Sclerotiniaceae</taxon>
        <taxon>Monilinia</taxon>
    </lineage>
</organism>
<feature type="region of interest" description="Disordered" evidence="2">
    <location>
        <begin position="1"/>
        <end position="112"/>
    </location>
</feature>
<feature type="coiled-coil region" evidence="1">
    <location>
        <begin position="1096"/>
        <end position="1158"/>
    </location>
</feature>
<feature type="compositionally biased region" description="Polar residues" evidence="2">
    <location>
        <begin position="61"/>
        <end position="72"/>
    </location>
</feature>
<evidence type="ECO:0000313" key="5">
    <source>
        <dbReference type="Proteomes" id="UP000326757"/>
    </source>
</evidence>
<name>A0A5N6JQP8_MONLA</name>
<keyword evidence="1" id="KW-0175">Coiled coil</keyword>
<dbReference type="Pfam" id="PF24554">
    <property type="entry name" value="DUF7603"/>
    <property type="match status" value="1"/>
</dbReference>
<reference evidence="4 5" key="1">
    <citation type="submission" date="2019-06" db="EMBL/GenBank/DDBJ databases">
        <title>Genome Sequence of the Brown Rot Fungal Pathogen Monilinia laxa.</title>
        <authorList>
            <person name="De Miccolis Angelini R.M."/>
            <person name="Landi L."/>
            <person name="Abate D."/>
            <person name="Pollastro S."/>
            <person name="Romanazzi G."/>
            <person name="Faretra F."/>
        </authorList>
    </citation>
    <scope>NUCLEOTIDE SEQUENCE [LARGE SCALE GENOMIC DNA]</scope>
    <source>
        <strain evidence="4 5">Mlax316</strain>
    </source>
</reference>
<feature type="compositionally biased region" description="Pro residues" evidence="2">
    <location>
        <begin position="193"/>
        <end position="202"/>
    </location>
</feature>
<feature type="region of interest" description="Disordered" evidence="2">
    <location>
        <begin position="761"/>
        <end position="799"/>
    </location>
</feature>
<keyword evidence="5" id="KW-1185">Reference proteome</keyword>
<evidence type="ECO:0000256" key="1">
    <source>
        <dbReference type="SAM" id="Coils"/>
    </source>
</evidence>
<dbReference type="InterPro" id="IPR026202">
    <property type="entry name" value="GOLGB1"/>
</dbReference>
<accession>A0A5N6JQP8</accession>
<feature type="region of interest" description="Disordered" evidence="2">
    <location>
        <begin position="472"/>
        <end position="502"/>
    </location>
</feature>
<feature type="compositionally biased region" description="Polar residues" evidence="2">
    <location>
        <begin position="17"/>
        <end position="33"/>
    </location>
</feature>
<dbReference type="GO" id="GO:0005794">
    <property type="term" value="C:Golgi apparatus"/>
    <property type="evidence" value="ECO:0007669"/>
    <property type="project" value="InterPro"/>
</dbReference>
<feature type="region of interest" description="Disordered" evidence="2">
    <location>
        <begin position="124"/>
        <end position="332"/>
    </location>
</feature>
<sequence length="1170" mass="130368">MGLTDRMASVADIQENHLPSTPDSDTHYASNNHSTPSDLTDSTTPVNLSNPHENQHRPNSRPKNPTYSQHSQTQSATARSRAYSTASTSSVNSVRRKPLPVSASPLATRFSTRYSTAEYFSLSIEELPEPDLPRSRYSNIADSPTLYEFPSDLKSTIPFSPESSSNTNSVRSSIRSSRSSKSSRSAKSISKHQPPPPPPPPQQQQQPQRPSSKRYSSEHIAWTTVTPALPDQPSDPEESTLSPKSPNLLVPSHTHTLGSPRHARLASDSALSSDSESTGHWYGDSSSGSCPPSATMSIFSSKATPPHNIIPNAPARTYSHESLDSTSTILKPKSPGKLGSLFGWGGPAVSPSSSTTTFSEDKTDYSPNSPIPSSNASPQKLSEFEDSHSRTYNSKAPPIAIDIPKANADAVTYFEKTYLQIPIETPSTTPLLVEDMEKELKEISQELASSIRREIDLEDLVDRLQLEVQNSGTNTSKRTSDYFSDSGTSVIPRYGDPDPKQDELDRIQRKTEQEKASIRLELTNKVQDERAIRKQLETQIRSLEERAAQVDLAAINSLDANGRLKDLEATCEDLRRKLSEEKQIRGNFEDLLTALKADLETSQNERDNLRDEIVPQLKARVEGLEAQAAEHEKLTYEQSKMTQELQELKKENTTLVNAQKLQTEITRSSFLLEEDSLGSISNLPKSRASIMSIGGLSGLSGVGGLRRSNSLAHTGARPAGGLIRSTSVKTDRLESRDALADRVKDIELQRDSLHSALKSLLERQEHQNRENEKRIRQLEMERDRALNQSPRRQGYDKEVSSLRDEINTLRRRADEAMEQKWQCEKGLGGLKMDLDRAEQEIGSLRSLLQEKDILIKRSSVDSRPGSSHATSETLERSYRDLQSAYAASLERIKDLEISASGDEATARAMEQLEKSLSDAISERDTVKQELDAAREQSESLRDSEKVHVQEEMKLADELLESAKRVEELAGQVRLQLASNSTLRQRLAEAIERGEKEQKANAQKITFLQTKLKTLEEQLMAAQSISEARIARHEDEIRELKDSHSIQLHRVKSELRSPRSFGPKTPMSPLFANAKRVPRLSMTTSGKGMSVSEDSKVEFLKQKVIDLESALAEADREMEEVVGRMNIAQIEVMELQNEREEAVRETKKLQKTIDQEKLRAFEGRFAALKSS</sequence>
<dbReference type="EMBL" id="VIGI01000021">
    <property type="protein sequence ID" value="KAB8289682.1"/>
    <property type="molecule type" value="Genomic_DNA"/>
</dbReference>
<feature type="compositionally biased region" description="Low complexity" evidence="2">
    <location>
        <begin position="266"/>
        <end position="275"/>
    </location>
</feature>
<protein>
    <recommendedName>
        <fullName evidence="3">DUF7603 domain-containing protein</fullName>
    </recommendedName>
</protein>
<dbReference type="Proteomes" id="UP000326757">
    <property type="component" value="Unassembled WGS sequence"/>
</dbReference>
<feature type="coiled-coil region" evidence="1">
    <location>
        <begin position="909"/>
        <end position="968"/>
    </location>
</feature>
<evidence type="ECO:0000259" key="3">
    <source>
        <dbReference type="Pfam" id="PF24554"/>
    </source>
</evidence>
<dbReference type="InterPro" id="IPR056023">
    <property type="entry name" value="DUF7603"/>
</dbReference>
<feature type="coiled-coil region" evidence="1">
    <location>
        <begin position="519"/>
        <end position="658"/>
    </location>
</feature>
<evidence type="ECO:0000256" key="2">
    <source>
        <dbReference type="SAM" id="MobiDB-lite"/>
    </source>
</evidence>
<dbReference type="OrthoDB" id="5395440at2759"/>
<feature type="compositionally biased region" description="Low complexity" evidence="2">
    <location>
        <begin position="366"/>
        <end position="378"/>
    </location>
</feature>
<evidence type="ECO:0000313" key="4">
    <source>
        <dbReference type="EMBL" id="KAB8289682.1"/>
    </source>
</evidence>
<gene>
    <name evidence="4" type="ORF">EYC80_010594</name>
</gene>
<feature type="compositionally biased region" description="Polar residues" evidence="2">
    <location>
        <begin position="153"/>
        <end position="162"/>
    </location>
</feature>
<comment type="caution">
    <text evidence="4">The sequence shown here is derived from an EMBL/GenBank/DDBJ whole genome shotgun (WGS) entry which is preliminary data.</text>
</comment>
<feature type="compositionally biased region" description="Polar residues" evidence="2">
    <location>
        <begin position="284"/>
        <end position="303"/>
    </location>
</feature>
<feature type="domain" description="DUF7603" evidence="3">
    <location>
        <begin position="908"/>
        <end position="1016"/>
    </location>
</feature>
<feature type="compositionally biased region" description="Low complexity" evidence="2">
    <location>
        <begin position="34"/>
        <end position="45"/>
    </location>
</feature>
<dbReference type="PANTHER" id="PTHR18887">
    <property type="entry name" value="GOLGI-ASSOCIATED PROTEIN GCP360-RELATED"/>
    <property type="match status" value="1"/>
</dbReference>
<feature type="compositionally biased region" description="Basic and acidic residues" evidence="2">
    <location>
        <begin position="761"/>
        <end position="785"/>
    </location>
</feature>
<feature type="compositionally biased region" description="Polar residues" evidence="2">
    <location>
        <begin position="472"/>
        <end position="489"/>
    </location>
</feature>
<proteinExistence type="predicted"/>
<feature type="compositionally biased region" description="Low complexity" evidence="2">
    <location>
        <begin position="163"/>
        <end position="188"/>
    </location>
</feature>
<feature type="coiled-coil region" evidence="1">
    <location>
        <begin position="1004"/>
        <end position="1042"/>
    </location>
</feature>
<dbReference type="PANTHER" id="PTHR18887:SF5">
    <property type="entry name" value="GOLGIN SUBFAMILY B MEMBER 1-LIKE"/>
    <property type="match status" value="1"/>
</dbReference>
<dbReference type="AlphaFoldDB" id="A0A5N6JQP8"/>
<feature type="compositionally biased region" description="Low complexity" evidence="2">
    <location>
        <begin position="73"/>
        <end position="90"/>
    </location>
</feature>